<feature type="non-terminal residue" evidence="1">
    <location>
        <position position="1"/>
    </location>
</feature>
<dbReference type="EMBL" id="CAJPVJ010054225">
    <property type="protein sequence ID" value="CAG2183480.1"/>
    <property type="molecule type" value="Genomic_DNA"/>
</dbReference>
<accession>A0A7R9MV94</accession>
<dbReference type="AlphaFoldDB" id="A0A7R9MV94"/>
<sequence length="127" mass="14967">MTIGMKRESIVYGEEVNGRSHRRKRMKSDEQIVSTTRDLSPVLRHNHKMQDIVDQIPSVIRGLIFDLNELELSRFKQLFRSTQMIKDPNVKITSSANTYVDVFKVLQNRNERKCHRIVQMSTNMTEF</sequence>
<keyword evidence="2" id="KW-1185">Reference proteome</keyword>
<dbReference type="EMBL" id="OC969050">
    <property type="protein sequence ID" value="CAD7666466.1"/>
    <property type="molecule type" value="Genomic_DNA"/>
</dbReference>
<proteinExistence type="predicted"/>
<evidence type="ECO:0000313" key="1">
    <source>
        <dbReference type="EMBL" id="CAD7666466.1"/>
    </source>
</evidence>
<name>A0A7R9MV94_9ACAR</name>
<dbReference type="Proteomes" id="UP000728032">
    <property type="component" value="Unassembled WGS sequence"/>
</dbReference>
<evidence type="ECO:0000313" key="2">
    <source>
        <dbReference type="Proteomes" id="UP000728032"/>
    </source>
</evidence>
<gene>
    <name evidence="1" type="ORF">ONB1V03_LOCUS22900</name>
</gene>
<protein>
    <submittedName>
        <fullName evidence="1">Uncharacterized protein</fullName>
    </submittedName>
</protein>
<organism evidence="1">
    <name type="scientific">Oppiella nova</name>
    <dbReference type="NCBI Taxonomy" id="334625"/>
    <lineage>
        <taxon>Eukaryota</taxon>
        <taxon>Metazoa</taxon>
        <taxon>Ecdysozoa</taxon>
        <taxon>Arthropoda</taxon>
        <taxon>Chelicerata</taxon>
        <taxon>Arachnida</taxon>
        <taxon>Acari</taxon>
        <taxon>Acariformes</taxon>
        <taxon>Sarcoptiformes</taxon>
        <taxon>Oribatida</taxon>
        <taxon>Brachypylina</taxon>
        <taxon>Oppioidea</taxon>
        <taxon>Oppiidae</taxon>
        <taxon>Oppiella</taxon>
    </lineage>
</organism>
<reference evidence="1" key="1">
    <citation type="submission" date="2020-11" db="EMBL/GenBank/DDBJ databases">
        <authorList>
            <person name="Tran Van P."/>
        </authorList>
    </citation>
    <scope>NUCLEOTIDE SEQUENCE</scope>
</reference>